<comment type="caution">
    <text evidence="4">The sequence shown here is derived from an EMBL/GenBank/DDBJ whole genome shotgun (WGS) entry which is preliminary data.</text>
</comment>
<organism evidence="4 5">
    <name type="scientific">Tolypocladium ophioglossoides (strain CBS 100239)</name>
    <name type="common">Snaketongue truffleclub</name>
    <name type="synonym">Elaphocordyceps ophioglossoides</name>
    <dbReference type="NCBI Taxonomy" id="1163406"/>
    <lineage>
        <taxon>Eukaryota</taxon>
        <taxon>Fungi</taxon>
        <taxon>Dikarya</taxon>
        <taxon>Ascomycota</taxon>
        <taxon>Pezizomycotina</taxon>
        <taxon>Sordariomycetes</taxon>
        <taxon>Hypocreomycetidae</taxon>
        <taxon>Hypocreales</taxon>
        <taxon>Ophiocordycipitaceae</taxon>
        <taxon>Tolypocladium</taxon>
    </lineage>
</organism>
<dbReference type="SMART" id="SM00248">
    <property type="entry name" value="ANK"/>
    <property type="match status" value="1"/>
</dbReference>
<dbReference type="EMBL" id="LFRF01000008">
    <property type="protein sequence ID" value="KND91764.1"/>
    <property type="molecule type" value="Genomic_DNA"/>
</dbReference>
<evidence type="ECO:0000259" key="3">
    <source>
        <dbReference type="Pfam" id="PF24883"/>
    </source>
</evidence>
<evidence type="ECO:0000256" key="2">
    <source>
        <dbReference type="PROSITE-ProRule" id="PRU00023"/>
    </source>
</evidence>
<dbReference type="PANTHER" id="PTHR10039:SF15">
    <property type="entry name" value="NACHT DOMAIN-CONTAINING PROTEIN"/>
    <property type="match status" value="1"/>
</dbReference>
<dbReference type="STRING" id="1163406.A0A0L0NCN5"/>
<gene>
    <name evidence="4" type="ORF">TOPH_03890</name>
</gene>
<evidence type="ECO:0000313" key="5">
    <source>
        <dbReference type="Proteomes" id="UP000036947"/>
    </source>
</evidence>
<dbReference type="Gene3D" id="1.25.40.20">
    <property type="entry name" value="Ankyrin repeat-containing domain"/>
    <property type="match status" value="1"/>
</dbReference>
<dbReference type="PROSITE" id="PS50297">
    <property type="entry name" value="ANK_REP_REGION"/>
    <property type="match status" value="1"/>
</dbReference>
<protein>
    <recommendedName>
        <fullName evidence="3">Nephrocystin 3-like N-terminal domain-containing protein</fullName>
    </recommendedName>
</protein>
<dbReference type="PANTHER" id="PTHR10039">
    <property type="entry name" value="AMELOGENIN"/>
    <property type="match status" value="1"/>
</dbReference>
<dbReference type="Pfam" id="PF00023">
    <property type="entry name" value="Ank"/>
    <property type="match status" value="1"/>
</dbReference>
<evidence type="ECO:0000256" key="1">
    <source>
        <dbReference type="ARBA" id="ARBA00022737"/>
    </source>
</evidence>
<dbReference type="PROSITE" id="PS50088">
    <property type="entry name" value="ANK_REPEAT"/>
    <property type="match status" value="1"/>
</dbReference>
<dbReference type="InterPro" id="IPR036770">
    <property type="entry name" value="Ankyrin_rpt-contain_sf"/>
</dbReference>
<dbReference type="InterPro" id="IPR002110">
    <property type="entry name" value="Ankyrin_rpt"/>
</dbReference>
<accession>A0A0L0NCN5</accession>
<dbReference type="Pfam" id="PF24883">
    <property type="entry name" value="NPHP3_N"/>
    <property type="match status" value="1"/>
</dbReference>
<dbReference type="OrthoDB" id="5233699at2759"/>
<feature type="domain" description="Nephrocystin 3-like N-terminal" evidence="3">
    <location>
        <begin position="1"/>
        <end position="128"/>
    </location>
</feature>
<dbReference type="SUPFAM" id="SSF48403">
    <property type="entry name" value="Ankyrin repeat"/>
    <property type="match status" value="1"/>
</dbReference>
<reference evidence="4 5" key="1">
    <citation type="journal article" date="2015" name="BMC Genomics">
        <title>The genome of the truffle-parasite Tolypocladium ophioglossoides and the evolution of antifungal peptaibiotics.</title>
        <authorList>
            <person name="Quandt C.A."/>
            <person name="Bushley K.E."/>
            <person name="Spatafora J.W."/>
        </authorList>
    </citation>
    <scope>NUCLEOTIDE SEQUENCE [LARGE SCALE GENOMIC DNA]</scope>
    <source>
        <strain evidence="4 5">CBS 100239</strain>
    </source>
</reference>
<feature type="repeat" description="ANK" evidence="2">
    <location>
        <begin position="481"/>
        <end position="513"/>
    </location>
</feature>
<evidence type="ECO:0000313" key="4">
    <source>
        <dbReference type="EMBL" id="KND91764.1"/>
    </source>
</evidence>
<dbReference type="Proteomes" id="UP000036947">
    <property type="component" value="Unassembled WGS sequence"/>
</dbReference>
<keyword evidence="1" id="KW-0677">Repeat</keyword>
<sequence>MLTSIAVSHLTSMNSATKSGIAYLYLDYVRQEQQGIRNLMAGLLRQLAYADGTVDECVKSLYRKTGKNSRPSREELAHALEISIGKFDRTFLIVDALDESKSNCREDLVSMLLMLQYRFEVNIFATSREDAKISRLFGGHKKVLYKQILGSHEDLGRYLDLELLKLIEHRDLVNEAKRSILQIAEGVQVSFVTLQRSASSSQEFWGALHELRESVSSETPGALLHDIYEKTVNHIECRKDKLADRVLLCIVSWRERTRLIDLQKALAIAASGRRREGANPTNLGPETEDRILSACLGLLTIDRATGYVRFVHQTAHEYFESVREQKFQDADAHMAKICITCLSISPIPRSIENRPEEEYAWEACPPLYGYAARHWGHHARKATKCLDEVVEFLEQPKKVYLAGCALIASIYIPDSRLWADNPEVLANSSGSSGSINAFHLVAFFGLEQAFRSLLGIGQSQRTALLPKHRFGKRLSVEATIYRWTPLHFAALGGQEGLTRLLLDYGATVNAEDLYRQTPLALAHNMDRHENRGEIVDRGENRREIVDRREKRGEIVDLLKRAGGKPMVENRTERGIKWTNHFMENFIRISL</sequence>
<keyword evidence="5" id="KW-1185">Reference proteome</keyword>
<dbReference type="InterPro" id="IPR056884">
    <property type="entry name" value="NPHP3-like_N"/>
</dbReference>
<proteinExistence type="predicted"/>
<dbReference type="AlphaFoldDB" id="A0A0L0NCN5"/>
<keyword evidence="2" id="KW-0040">ANK repeat</keyword>
<name>A0A0L0NCN5_TOLOC</name>